<reference evidence="1 2" key="1">
    <citation type="submission" date="2019-05" db="EMBL/GenBank/DDBJ databases">
        <title>Another draft genome of Portunus trituberculatus and its Hox gene families provides insights of decapod evolution.</title>
        <authorList>
            <person name="Jeong J.-H."/>
            <person name="Song I."/>
            <person name="Kim S."/>
            <person name="Choi T."/>
            <person name="Kim D."/>
            <person name="Ryu S."/>
            <person name="Kim W."/>
        </authorList>
    </citation>
    <scope>NUCLEOTIDE SEQUENCE [LARGE SCALE GENOMIC DNA]</scope>
    <source>
        <tissue evidence="1">Muscle</tissue>
    </source>
</reference>
<name>A0A5B7KCV8_PORTR</name>
<dbReference type="Proteomes" id="UP000324222">
    <property type="component" value="Unassembled WGS sequence"/>
</dbReference>
<evidence type="ECO:0000313" key="1">
    <source>
        <dbReference type="EMBL" id="MPD06711.1"/>
    </source>
</evidence>
<proteinExistence type="predicted"/>
<organism evidence="1 2">
    <name type="scientific">Portunus trituberculatus</name>
    <name type="common">Swimming crab</name>
    <name type="synonym">Neptunus trituberculatus</name>
    <dbReference type="NCBI Taxonomy" id="210409"/>
    <lineage>
        <taxon>Eukaryota</taxon>
        <taxon>Metazoa</taxon>
        <taxon>Ecdysozoa</taxon>
        <taxon>Arthropoda</taxon>
        <taxon>Crustacea</taxon>
        <taxon>Multicrustacea</taxon>
        <taxon>Malacostraca</taxon>
        <taxon>Eumalacostraca</taxon>
        <taxon>Eucarida</taxon>
        <taxon>Decapoda</taxon>
        <taxon>Pleocyemata</taxon>
        <taxon>Brachyura</taxon>
        <taxon>Eubrachyura</taxon>
        <taxon>Portunoidea</taxon>
        <taxon>Portunidae</taxon>
        <taxon>Portuninae</taxon>
        <taxon>Portunus</taxon>
    </lineage>
</organism>
<dbReference type="AlphaFoldDB" id="A0A5B7KCV8"/>
<evidence type="ECO:0000313" key="2">
    <source>
        <dbReference type="Proteomes" id="UP000324222"/>
    </source>
</evidence>
<gene>
    <name evidence="1" type="ORF">E2C01_102536</name>
</gene>
<dbReference type="EMBL" id="VSRR010152633">
    <property type="protein sequence ID" value="MPD06711.1"/>
    <property type="molecule type" value="Genomic_DNA"/>
</dbReference>
<protein>
    <submittedName>
        <fullName evidence="1">Uncharacterized protein</fullName>
    </submittedName>
</protein>
<accession>A0A5B7KCV8</accession>
<comment type="caution">
    <text evidence="1">The sequence shown here is derived from an EMBL/GenBank/DDBJ whole genome shotgun (WGS) entry which is preliminary data.</text>
</comment>
<sequence>MAIKPITQFPVTLEDEVSTLTYA</sequence>
<keyword evidence="2" id="KW-1185">Reference proteome</keyword>